<dbReference type="EMBL" id="REGN01001210">
    <property type="protein sequence ID" value="RNA36244.1"/>
    <property type="molecule type" value="Genomic_DNA"/>
</dbReference>
<dbReference type="AlphaFoldDB" id="A0A3M7SK47"/>
<sequence length="118" mass="14063">MKQCYILNRIVLVIKNKDFLPYLEIAHDEKDFFKSVAKIFDLEYNDIKKISQNLSENSKQKNAISNPNCLTQNNQIRPIILDRNKTLTFYSEYKKYSRQKVHGIYNLKDMIQKNCLIN</sequence>
<gene>
    <name evidence="1" type="ORF">BpHYR1_049141</name>
</gene>
<evidence type="ECO:0000313" key="1">
    <source>
        <dbReference type="EMBL" id="RNA36244.1"/>
    </source>
</evidence>
<protein>
    <submittedName>
        <fullName evidence="1">Uncharacterized protein</fullName>
    </submittedName>
</protein>
<keyword evidence="2" id="KW-1185">Reference proteome</keyword>
<accession>A0A3M7SK47</accession>
<organism evidence="1 2">
    <name type="scientific">Brachionus plicatilis</name>
    <name type="common">Marine rotifer</name>
    <name type="synonym">Brachionus muelleri</name>
    <dbReference type="NCBI Taxonomy" id="10195"/>
    <lineage>
        <taxon>Eukaryota</taxon>
        <taxon>Metazoa</taxon>
        <taxon>Spiralia</taxon>
        <taxon>Gnathifera</taxon>
        <taxon>Rotifera</taxon>
        <taxon>Eurotatoria</taxon>
        <taxon>Monogononta</taxon>
        <taxon>Pseudotrocha</taxon>
        <taxon>Ploima</taxon>
        <taxon>Brachionidae</taxon>
        <taxon>Brachionus</taxon>
    </lineage>
</organism>
<evidence type="ECO:0000313" key="2">
    <source>
        <dbReference type="Proteomes" id="UP000276133"/>
    </source>
</evidence>
<proteinExistence type="predicted"/>
<reference evidence="1 2" key="1">
    <citation type="journal article" date="2018" name="Sci. Rep.">
        <title>Genomic signatures of local adaptation to the degree of environmental predictability in rotifers.</title>
        <authorList>
            <person name="Franch-Gras L."/>
            <person name="Hahn C."/>
            <person name="Garcia-Roger E.M."/>
            <person name="Carmona M.J."/>
            <person name="Serra M."/>
            <person name="Gomez A."/>
        </authorList>
    </citation>
    <scope>NUCLEOTIDE SEQUENCE [LARGE SCALE GENOMIC DNA]</scope>
    <source>
        <strain evidence="1">HYR1</strain>
    </source>
</reference>
<comment type="caution">
    <text evidence="1">The sequence shown here is derived from an EMBL/GenBank/DDBJ whole genome shotgun (WGS) entry which is preliminary data.</text>
</comment>
<dbReference type="Proteomes" id="UP000276133">
    <property type="component" value="Unassembled WGS sequence"/>
</dbReference>
<name>A0A3M7SK47_BRAPC</name>